<evidence type="ECO:0000313" key="2">
    <source>
        <dbReference type="Proteomes" id="UP000238083"/>
    </source>
</evidence>
<reference evidence="1 2" key="1">
    <citation type="submission" date="2018-03" db="EMBL/GenBank/DDBJ databases">
        <title>Genomic Encyclopedia of Archaeal and Bacterial Type Strains, Phase II (KMG-II): from individual species to whole genera.</title>
        <authorList>
            <person name="Goeker M."/>
        </authorList>
    </citation>
    <scope>NUCLEOTIDE SEQUENCE [LARGE SCALE GENOMIC DNA]</scope>
    <source>
        <strain evidence="1 2">DSM 19711</strain>
    </source>
</reference>
<accession>A0A2T0QYQ1</accession>
<comment type="caution">
    <text evidence="1">The sequence shown here is derived from an EMBL/GenBank/DDBJ whole genome shotgun (WGS) entry which is preliminary data.</text>
</comment>
<organism evidence="1 2">
    <name type="scientific">Kineococcus rhizosphaerae</name>
    <dbReference type="NCBI Taxonomy" id="559628"/>
    <lineage>
        <taxon>Bacteria</taxon>
        <taxon>Bacillati</taxon>
        <taxon>Actinomycetota</taxon>
        <taxon>Actinomycetes</taxon>
        <taxon>Kineosporiales</taxon>
        <taxon>Kineosporiaceae</taxon>
        <taxon>Kineococcus</taxon>
    </lineage>
</organism>
<evidence type="ECO:0000313" key="1">
    <source>
        <dbReference type="EMBL" id="PRY11514.1"/>
    </source>
</evidence>
<name>A0A2T0QYQ1_9ACTN</name>
<keyword evidence="2" id="KW-1185">Reference proteome</keyword>
<protein>
    <recommendedName>
        <fullName evidence="3">Phosphotransferase family enzyme</fullName>
    </recommendedName>
</protein>
<dbReference type="EMBL" id="PVZF01000013">
    <property type="protein sequence ID" value="PRY11514.1"/>
    <property type="molecule type" value="Genomic_DNA"/>
</dbReference>
<dbReference type="RefSeq" id="WP_106214500.1">
    <property type="nucleotide sequence ID" value="NZ_PVZF01000013.1"/>
</dbReference>
<evidence type="ECO:0008006" key="3">
    <source>
        <dbReference type="Google" id="ProtNLM"/>
    </source>
</evidence>
<sequence>MRDLREPTGELVAEDLVEERVLARFGTGLQTTTLTPAPAGRVRWSRTPGPDHPDGWWHPGSVVERLRPDRPGARFALPGSWSARHVAWDVRGATTLAAVVRADPDADLTRRAVRDVVHGLGGLHADLRDVPAADLPPRPPGLDRLAHWLDGRPTTRAGHTWREHLFDRLGARRRDLLRALAADLALRADRSTAAVHGWLSAGNVVVGLDEAGDPLVQVLTGPDVGRGVPELDLGCLLGELVEFSFRAGRHGLDPVGFDHLAHTVRALYPHGVDRDLLHAATVLRIVLHSSDFSRFVGWDDDLLVYPGAIADLLDAQQRP</sequence>
<dbReference type="Proteomes" id="UP000238083">
    <property type="component" value="Unassembled WGS sequence"/>
</dbReference>
<dbReference type="OrthoDB" id="3543178at2"/>
<proteinExistence type="predicted"/>
<dbReference type="AlphaFoldDB" id="A0A2T0QYQ1"/>
<gene>
    <name evidence="1" type="ORF">CLV37_113138</name>
</gene>